<feature type="region of interest" description="Disordered" evidence="1">
    <location>
        <begin position="1"/>
        <end position="23"/>
    </location>
</feature>
<dbReference type="EMBL" id="CP001510">
    <property type="protein sequence ID" value="ACS38509.1"/>
    <property type="molecule type" value="Genomic_DNA"/>
</dbReference>
<keyword evidence="3" id="KW-1185">Reference proteome</keyword>
<name>C5AUB9_METEA</name>
<dbReference type="Proteomes" id="UP000009081">
    <property type="component" value="Chromosome"/>
</dbReference>
<reference evidence="2 3" key="1">
    <citation type="journal article" date="2009" name="PLoS ONE">
        <title>Methylobacterium genome sequences: a reference blueprint to investigate microbial metabolism of C1 compounds from natural and industrial sources.</title>
        <authorList>
            <person name="Vuilleumier S."/>
            <person name="Chistoserdova L."/>
            <person name="Lee M.-C."/>
            <person name="Bringel F."/>
            <person name="Lajus A."/>
            <person name="Zhou Y."/>
            <person name="Gourion B."/>
            <person name="Barbe V."/>
            <person name="Chang J."/>
            <person name="Cruveiller S."/>
            <person name="Dossat C."/>
            <person name="Gillett W."/>
            <person name="Gruffaz C."/>
            <person name="Haugen E."/>
            <person name="Hourcade E."/>
            <person name="Levy R."/>
            <person name="Mangenot S."/>
            <person name="Muller E."/>
            <person name="Nadalig T."/>
            <person name="Pagni M."/>
            <person name="Penny C."/>
            <person name="Peyraud R."/>
            <person name="Robinson D.G."/>
            <person name="Roche D."/>
            <person name="Rouy Z."/>
            <person name="Saenampechek C."/>
            <person name="Salvignol G."/>
            <person name="Vallenet D."/>
            <person name="Wu Z."/>
            <person name="Marx C.J."/>
            <person name="Vorholt J.A."/>
            <person name="Olson M.V."/>
            <person name="Kaul R."/>
            <person name="Weissenbach J."/>
            <person name="Medigue C."/>
            <person name="Lidstrom M.E."/>
        </authorList>
    </citation>
    <scope>NUCLEOTIDE SEQUENCE [LARGE SCALE GENOMIC DNA]</scope>
    <source>
        <strain evidence="3">ATCC 14718 / DSM 1338 / JCM 2805 / NCIMB 9133 / AM1</strain>
    </source>
</reference>
<sequence length="93" mass="9832">MGTGSSRISSAHDKPLVGEPSSGRSIAGIVESILAHPNIIRRRSAVHTISGSDGLSRREASVTDRDDCAVLMGARDRLDAVKPIGSLPCVRRQ</sequence>
<gene>
    <name evidence="2" type="ordered locus">MexAM1_META1p0579</name>
</gene>
<evidence type="ECO:0000313" key="2">
    <source>
        <dbReference type="EMBL" id="ACS38509.1"/>
    </source>
</evidence>
<dbReference type="KEGG" id="mea:Mex_1p0579"/>
<dbReference type="HOGENOM" id="CLU_2396265_0_0_5"/>
<proteinExistence type="predicted"/>
<evidence type="ECO:0000256" key="1">
    <source>
        <dbReference type="SAM" id="MobiDB-lite"/>
    </source>
</evidence>
<accession>C5AUB9</accession>
<organism evidence="2 3">
    <name type="scientific">Methylorubrum extorquens (strain ATCC 14718 / DSM 1338 / JCM 2805 / NCIMB 9133 / AM1)</name>
    <name type="common">Methylobacterium extorquens</name>
    <dbReference type="NCBI Taxonomy" id="272630"/>
    <lineage>
        <taxon>Bacteria</taxon>
        <taxon>Pseudomonadati</taxon>
        <taxon>Pseudomonadota</taxon>
        <taxon>Alphaproteobacteria</taxon>
        <taxon>Hyphomicrobiales</taxon>
        <taxon>Methylobacteriaceae</taxon>
        <taxon>Methylorubrum</taxon>
    </lineage>
</organism>
<protein>
    <submittedName>
        <fullName evidence="2">Uncharacterized protein</fullName>
    </submittedName>
</protein>
<evidence type="ECO:0000313" key="3">
    <source>
        <dbReference type="Proteomes" id="UP000009081"/>
    </source>
</evidence>
<dbReference type="AlphaFoldDB" id="C5AUB9"/>